<gene>
    <name evidence="1" type="ORF">VZ95_19880</name>
</gene>
<feature type="non-terminal residue" evidence="1">
    <location>
        <position position="35"/>
    </location>
</feature>
<proteinExistence type="predicted"/>
<organism evidence="1 2">
    <name type="scientific">Elstera litoralis</name>
    <dbReference type="NCBI Taxonomy" id="552518"/>
    <lineage>
        <taxon>Bacteria</taxon>
        <taxon>Pseudomonadati</taxon>
        <taxon>Pseudomonadota</taxon>
        <taxon>Alphaproteobacteria</taxon>
        <taxon>Rhodospirillales</taxon>
        <taxon>Rhodospirillaceae</taxon>
        <taxon>Elstera</taxon>
    </lineage>
</organism>
<dbReference type="AlphaFoldDB" id="A0A0F3IM79"/>
<accession>A0A0F3IM79</accession>
<name>A0A0F3IM79_9PROT</name>
<comment type="caution">
    <text evidence="1">The sequence shown here is derived from an EMBL/GenBank/DDBJ whole genome shotgun (WGS) entry which is preliminary data.</text>
</comment>
<sequence>MISFIDEHRGVFGVEPICRLLPIAPSTYYETLAKR</sequence>
<dbReference type="Proteomes" id="UP000033774">
    <property type="component" value="Unassembled WGS sequence"/>
</dbReference>
<reference evidence="1 2" key="1">
    <citation type="submission" date="2015-03" db="EMBL/GenBank/DDBJ databases">
        <title>Draft genome sequence of Elstera litoralis.</title>
        <authorList>
            <person name="Rahalkar M.C."/>
            <person name="Dhakephalkar P.K."/>
            <person name="Pore S.D."/>
            <person name="Arora P."/>
            <person name="Kapse N.G."/>
            <person name="Pandit P.S."/>
        </authorList>
    </citation>
    <scope>NUCLEOTIDE SEQUENCE [LARGE SCALE GENOMIC DNA]</scope>
    <source>
        <strain evidence="1 2">Dia-1</strain>
    </source>
</reference>
<keyword evidence="2" id="KW-1185">Reference proteome</keyword>
<protein>
    <submittedName>
        <fullName evidence="1">Integrase</fullName>
    </submittedName>
</protein>
<evidence type="ECO:0000313" key="1">
    <source>
        <dbReference type="EMBL" id="KJV07608.1"/>
    </source>
</evidence>
<evidence type="ECO:0000313" key="2">
    <source>
        <dbReference type="Proteomes" id="UP000033774"/>
    </source>
</evidence>
<dbReference type="EMBL" id="LAJY01000806">
    <property type="protein sequence ID" value="KJV07608.1"/>
    <property type="molecule type" value="Genomic_DNA"/>
</dbReference>